<dbReference type="SMART" id="SM00342">
    <property type="entry name" value="HTH_ARAC"/>
    <property type="match status" value="1"/>
</dbReference>
<dbReference type="Proteomes" id="UP000095463">
    <property type="component" value="Unassembled WGS sequence"/>
</dbReference>
<evidence type="ECO:0000256" key="4">
    <source>
        <dbReference type="ARBA" id="ARBA00023163"/>
    </source>
</evidence>
<dbReference type="EMBL" id="LAJE02000001">
    <property type="protein sequence ID" value="OEO33318.1"/>
    <property type="molecule type" value="Genomic_DNA"/>
</dbReference>
<evidence type="ECO:0000259" key="5">
    <source>
        <dbReference type="PROSITE" id="PS01124"/>
    </source>
</evidence>
<dbReference type="GO" id="GO:0003700">
    <property type="term" value="F:DNA-binding transcription factor activity"/>
    <property type="evidence" value="ECO:0007669"/>
    <property type="project" value="InterPro"/>
</dbReference>
<dbReference type="AlphaFoldDB" id="A0A1E5XXH1"/>
<feature type="domain" description="HTH araC/xylS-type" evidence="5">
    <location>
        <begin position="174"/>
        <end position="272"/>
    </location>
</feature>
<organism evidence="6 7">
    <name type="scientific">Devosia insulae DS-56</name>
    <dbReference type="NCBI Taxonomy" id="1116389"/>
    <lineage>
        <taxon>Bacteria</taxon>
        <taxon>Pseudomonadati</taxon>
        <taxon>Pseudomonadota</taxon>
        <taxon>Alphaproteobacteria</taxon>
        <taxon>Hyphomicrobiales</taxon>
        <taxon>Devosiaceae</taxon>
        <taxon>Devosia</taxon>
    </lineage>
</organism>
<dbReference type="Pfam" id="PF12833">
    <property type="entry name" value="HTH_18"/>
    <property type="match status" value="1"/>
</dbReference>
<keyword evidence="4" id="KW-0804">Transcription</keyword>
<dbReference type="PROSITE" id="PS01124">
    <property type="entry name" value="HTH_ARAC_FAMILY_2"/>
    <property type="match status" value="1"/>
</dbReference>
<dbReference type="PRINTS" id="PR00032">
    <property type="entry name" value="HTHARAC"/>
</dbReference>
<dbReference type="InterPro" id="IPR018060">
    <property type="entry name" value="HTH_AraC"/>
</dbReference>
<evidence type="ECO:0000256" key="1">
    <source>
        <dbReference type="ARBA" id="ARBA00023015"/>
    </source>
</evidence>
<keyword evidence="3" id="KW-0010">Activator</keyword>
<dbReference type="InterPro" id="IPR037923">
    <property type="entry name" value="HTH-like"/>
</dbReference>
<keyword evidence="1" id="KW-0805">Transcription regulation</keyword>
<dbReference type="GO" id="GO:0043565">
    <property type="term" value="F:sequence-specific DNA binding"/>
    <property type="evidence" value="ECO:0007669"/>
    <property type="project" value="InterPro"/>
</dbReference>
<dbReference type="Pfam" id="PF02311">
    <property type="entry name" value="AraC_binding"/>
    <property type="match status" value="1"/>
</dbReference>
<dbReference type="Gene3D" id="1.10.10.60">
    <property type="entry name" value="Homeodomain-like"/>
    <property type="match status" value="2"/>
</dbReference>
<dbReference type="SUPFAM" id="SSF46689">
    <property type="entry name" value="Homeodomain-like"/>
    <property type="match status" value="2"/>
</dbReference>
<reference evidence="6 7" key="1">
    <citation type="journal article" date="2015" name="Genome Announc.">
        <title>Genome Assemblies of Three Soil-Associated Devosia species: D. insulae, D. limi, and D. soli.</title>
        <authorList>
            <person name="Hassan Y.I."/>
            <person name="Lepp D."/>
            <person name="Zhou T."/>
        </authorList>
    </citation>
    <scope>NUCLEOTIDE SEQUENCE [LARGE SCALE GENOMIC DNA]</scope>
    <source>
        <strain evidence="6 7">DS-56</strain>
    </source>
</reference>
<keyword evidence="7" id="KW-1185">Reference proteome</keyword>
<dbReference type="InterPro" id="IPR018062">
    <property type="entry name" value="HTH_AraC-typ_CS"/>
</dbReference>
<sequence>MANLSVAAYRPHIPGTSPLLGVLEYGAHRISTQIEDRKLELFAVVMVERGRGRLHTASSGSQVVVAPAIFWLWPGMVHSYGPDDGTDWDEQWALFEGRIANDVLASALIEPRQPLLQLHELGEMQRLFALLRVEMGDDTPLARASAGARMQRIALTAAHQSLIERRERAEHPIAPAIEALRERAFETVDLSRFAEEFGMSPATLRRKFIAATGVPPKAFQLRLRLDRAKEMLAITDAGIEAIAHQTGFEDAFYFSRVFAQREGMSPSSFRNTNRRL</sequence>
<dbReference type="PROSITE" id="PS00041">
    <property type="entry name" value="HTH_ARAC_FAMILY_1"/>
    <property type="match status" value="1"/>
</dbReference>
<comment type="caution">
    <text evidence="6">The sequence shown here is derived from an EMBL/GenBank/DDBJ whole genome shotgun (WGS) entry which is preliminary data.</text>
</comment>
<dbReference type="OrthoDB" id="9814125at2"/>
<dbReference type="PANTHER" id="PTHR46796">
    <property type="entry name" value="HTH-TYPE TRANSCRIPTIONAL ACTIVATOR RHAS-RELATED"/>
    <property type="match status" value="1"/>
</dbReference>
<dbReference type="RefSeq" id="WP_069907555.1">
    <property type="nucleotide sequence ID" value="NZ_LAJE02000001.1"/>
</dbReference>
<dbReference type="InterPro" id="IPR003313">
    <property type="entry name" value="AraC-bd"/>
</dbReference>
<dbReference type="SUPFAM" id="SSF51215">
    <property type="entry name" value="Regulatory protein AraC"/>
    <property type="match status" value="1"/>
</dbReference>
<accession>A0A1E5XXH1</accession>
<gene>
    <name evidence="6" type="ORF">VW23_000020</name>
</gene>
<dbReference type="InterPro" id="IPR009057">
    <property type="entry name" value="Homeodomain-like_sf"/>
</dbReference>
<keyword evidence="2" id="KW-0238">DNA-binding</keyword>
<protein>
    <recommendedName>
        <fullName evidence="5">HTH araC/xylS-type domain-containing protein</fullName>
    </recommendedName>
</protein>
<name>A0A1E5XXH1_9HYPH</name>
<proteinExistence type="predicted"/>
<evidence type="ECO:0000256" key="3">
    <source>
        <dbReference type="ARBA" id="ARBA00023159"/>
    </source>
</evidence>
<dbReference type="InterPro" id="IPR020449">
    <property type="entry name" value="Tscrpt_reg_AraC-type_HTH"/>
</dbReference>
<dbReference type="InterPro" id="IPR050204">
    <property type="entry name" value="AraC_XylS_family_regulators"/>
</dbReference>
<evidence type="ECO:0000256" key="2">
    <source>
        <dbReference type="ARBA" id="ARBA00023125"/>
    </source>
</evidence>
<evidence type="ECO:0000313" key="6">
    <source>
        <dbReference type="EMBL" id="OEO33318.1"/>
    </source>
</evidence>
<evidence type="ECO:0000313" key="7">
    <source>
        <dbReference type="Proteomes" id="UP000095463"/>
    </source>
</evidence>